<name>A0A1H0JKT9_9PSED</name>
<reference evidence="1 2" key="1">
    <citation type="submission" date="2016-10" db="EMBL/GenBank/DDBJ databases">
        <authorList>
            <person name="de Groot N.N."/>
        </authorList>
    </citation>
    <scope>NUCLEOTIDE SEQUENCE [LARGE SCALE GENOMIC DNA]</scope>
    <source>
        <strain evidence="1 2">CECT 7543</strain>
    </source>
</reference>
<dbReference type="EMBL" id="LT629705">
    <property type="protein sequence ID" value="SDO44182.1"/>
    <property type="molecule type" value="Genomic_DNA"/>
</dbReference>
<dbReference type="AlphaFoldDB" id="A0A1H0JKT9"/>
<proteinExistence type="predicted"/>
<dbReference type="Proteomes" id="UP000198827">
    <property type="component" value="Chromosome I"/>
</dbReference>
<dbReference type="OrthoDB" id="775526at2"/>
<accession>A0A1H0JKT9</accession>
<gene>
    <name evidence="1" type="ORF">SAMN04489798_2960</name>
</gene>
<protein>
    <submittedName>
        <fullName evidence="1">Uncharacterized protein</fullName>
    </submittedName>
</protein>
<evidence type="ECO:0000313" key="1">
    <source>
        <dbReference type="EMBL" id="SDO44182.1"/>
    </source>
</evidence>
<evidence type="ECO:0000313" key="2">
    <source>
        <dbReference type="Proteomes" id="UP000198827"/>
    </source>
</evidence>
<sequence length="131" mass="14946">MKKTIEISINTCGVTQKASIECDRKNLTLAFRTKNGLSKTYSAQDLFECFGLLRADFREVNFLCKGAKVNVYPSRMASQMAGGIVAYELQLGRPSESEDMVNIFDFDDTGITNDIQQQRDFYKRWLESLIH</sequence>
<dbReference type="RefSeq" id="WP_090181864.1">
    <property type="nucleotide sequence ID" value="NZ_LT629705.1"/>
</dbReference>
<organism evidence="1 2">
    <name type="scientific">Pseudomonas arsenicoxydans</name>
    <dbReference type="NCBI Taxonomy" id="702115"/>
    <lineage>
        <taxon>Bacteria</taxon>
        <taxon>Pseudomonadati</taxon>
        <taxon>Pseudomonadota</taxon>
        <taxon>Gammaproteobacteria</taxon>
        <taxon>Pseudomonadales</taxon>
        <taxon>Pseudomonadaceae</taxon>
        <taxon>Pseudomonas</taxon>
    </lineage>
</organism>